<protein>
    <recommendedName>
        <fullName evidence="2">AB hydrolase-1 domain-containing protein</fullName>
    </recommendedName>
</protein>
<reference evidence="3" key="1">
    <citation type="submission" date="2021-05" db="EMBL/GenBank/DDBJ databases">
        <title>The genome of the haptophyte Pavlova lutheri (Diacronema luteri, Pavlovales) - a model for lipid biosynthesis in eukaryotic algae.</title>
        <authorList>
            <person name="Hulatt C.J."/>
            <person name="Posewitz M.C."/>
        </authorList>
    </citation>
    <scope>NUCLEOTIDE SEQUENCE</scope>
    <source>
        <strain evidence="3">NIVA-4/92</strain>
    </source>
</reference>
<sequence>MAGRLLARGLALSVAGAAACAEPSACAPVALASSARTVHYPTAVLLHGLDSSRETWRGTLGRLAERGVPALALDLRGHGESALGDAREFSAEALANDVLASIRSHGVKRAVLVGHSMGGRVAVRAAAIDERAERPLLCALVIEDMDMRERAPVSPPSTDAARAALARFAEPRGRFFHSWDECKAALLPFYEPARIDGWRGTRVRERAGGWWSDINPHAQLLARERVLASSDGTAAWAELGARAGRAGEPGGGAPPLAVHVWHADEAVSACQHGGAGGLDEMRRVLPSARTRAFAGATHSIHGSAETEFVRALCALVDEAGGEFVAGTT</sequence>
<dbReference type="InterPro" id="IPR029058">
    <property type="entry name" value="AB_hydrolase_fold"/>
</dbReference>
<dbReference type="InterPro" id="IPR050266">
    <property type="entry name" value="AB_hydrolase_sf"/>
</dbReference>
<keyword evidence="1" id="KW-0732">Signal</keyword>
<dbReference type="EMBL" id="JAGTXO010000045">
    <property type="protein sequence ID" value="KAG8458994.1"/>
    <property type="molecule type" value="Genomic_DNA"/>
</dbReference>
<feature type="domain" description="AB hydrolase-1" evidence="2">
    <location>
        <begin position="44"/>
        <end position="311"/>
    </location>
</feature>
<dbReference type="OrthoDB" id="194865at2759"/>
<feature type="chain" id="PRO_5035172955" description="AB hydrolase-1 domain-containing protein" evidence="1">
    <location>
        <begin position="22"/>
        <end position="328"/>
    </location>
</feature>
<dbReference type="OMA" id="VWHADEA"/>
<feature type="signal peptide" evidence="1">
    <location>
        <begin position="1"/>
        <end position="21"/>
    </location>
</feature>
<dbReference type="AlphaFoldDB" id="A0A8J6C340"/>
<dbReference type="PROSITE" id="PS51257">
    <property type="entry name" value="PROKAR_LIPOPROTEIN"/>
    <property type="match status" value="1"/>
</dbReference>
<organism evidence="3 4">
    <name type="scientific">Diacronema lutheri</name>
    <name type="common">Unicellular marine alga</name>
    <name type="synonym">Monochrysis lutheri</name>
    <dbReference type="NCBI Taxonomy" id="2081491"/>
    <lineage>
        <taxon>Eukaryota</taxon>
        <taxon>Haptista</taxon>
        <taxon>Haptophyta</taxon>
        <taxon>Pavlovophyceae</taxon>
        <taxon>Pavlovales</taxon>
        <taxon>Pavlovaceae</taxon>
        <taxon>Diacronema</taxon>
    </lineage>
</organism>
<evidence type="ECO:0000256" key="1">
    <source>
        <dbReference type="SAM" id="SignalP"/>
    </source>
</evidence>
<dbReference type="GO" id="GO:0016020">
    <property type="term" value="C:membrane"/>
    <property type="evidence" value="ECO:0007669"/>
    <property type="project" value="TreeGrafter"/>
</dbReference>
<evidence type="ECO:0000313" key="3">
    <source>
        <dbReference type="EMBL" id="KAG8458994.1"/>
    </source>
</evidence>
<dbReference type="Pfam" id="PF12697">
    <property type="entry name" value="Abhydrolase_6"/>
    <property type="match status" value="1"/>
</dbReference>
<dbReference type="PANTHER" id="PTHR43798:SF5">
    <property type="entry name" value="MONOACYLGLYCEROL LIPASE ABHD6"/>
    <property type="match status" value="1"/>
</dbReference>
<dbReference type="GO" id="GO:0046464">
    <property type="term" value="P:acylglycerol catabolic process"/>
    <property type="evidence" value="ECO:0007669"/>
    <property type="project" value="TreeGrafter"/>
</dbReference>
<proteinExistence type="predicted"/>
<dbReference type="InterPro" id="IPR000073">
    <property type="entry name" value="AB_hydrolase_1"/>
</dbReference>
<dbReference type="Gene3D" id="3.40.50.1820">
    <property type="entry name" value="alpha/beta hydrolase"/>
    <property type="match status" value="1"/>
</dbReference>
<comment type="caution">
    <text evidence="3">The sequence shown here is derived from an EMBL/GenBank/DDBJ whole genome shotgun (WGS) entry which is preliminary data.</text>
</comment>
<dbReference type="GO" id="GO:0047372">
    <property type="term" value="F:monoacylglycerol lipase activity"/>
    <property type="evidence" value="ECO:0007669"/>
    <property type="project" value="TreeGrafter"/>
</dbReference>
<keyword evidence="4" id="KW-1185">Reference proteome</keyword>
<dbReference type="Proteomes" id="UP000751190">
    <property type="component" value="Unassembled WGS sequence"/>
</dbReference>
<accession>A0A8J6C340</accession>
<evidence type="ECO:0000259" key="2">
    <source>
        <dbReference type="Pfam" id="PF12697"/>
    </source>
</evidence>
<evidence type="ECO:0000313" key="4">
    <source>
        <dbReference type="Proteomes" id="UP000751190"/>
    </source>
</evidence>
<name>A0A8J6C340_DIALT</name>
<dbReference type="PANTHER" id="PTHR43798">
    <property type="entry name" value="MONOACYLGLYCEROL LIPASE"/>
    <property type="match status" value="1"/>
</dbReference>
<dbReference type="SUPFAM" id="SSF53474">
    <property type="entry name" value="alpha/beta-Hydrolases"/>
    <property type="match status" value="1"/>
</dbReference>
<gene>
    <name evidence="3" type="ORF">KFE25_006539</name>
</gene>